<evidence type="ECO:0000256" key="1">
    <source>
        <dbReference type="ARBA" id="ARBA00022475"/>
    </source>
</evidence>
<evidence type="ECO:0000259" key="4">
    <source>
        <dbReference type="PROSITE" id="PS50893"/>
    </source>
</evidence>
<name>A0ABS6JCA3_9BACI</name>
<sequence length="364" mass="41060">MAQIQLKNVSKNFDGESVIERLNITIKDGSFTVLVGPSGCGKTTTLRMIAGLEEQSEGEIWIGDHNVSDISPGKRDVAMVFQNYALYPTMSVRENIEFGLTNRKIPKVERKELVYEIAEIVGLTPYLSKKPQQLSGGQRQRVALARAMVKKPKVFLMDEPLSNLDAKLRQQMRMELIQLHKRLGTTFIYVTHDQVEAMSMGEDVILMNKGKVVQQAGPMELYNEPNSMFVSQFVGMPPMNVMSIEDLVTYSEDSWSFQQQGVSYIGFRPEKIKLLKAPSTSGFCLNCEIINRETLGAEIIYQLKSQIGNIQGKSYLTPMVNEKKVYVEVEYSDLYYFDKDGNRISSIIRTEMKSTLTAAGEKTS</sequence>
<comment type="caution">
    <text evidence="5">The sequence shown here is derived from an EMBL/GenBank/DDBJ whole genome shotgun (WGS) entry which is preliminary data.</text>
</comment>
<evidence type="ECO:0000313" key="5">
    <source>
        <dbReference type="EMBL" id="MBU9711295.1"/>
    </source>
</evidence>
<evidence type="ECO:0000313" key="6">
    <source>
        <dbReference type="Proteomes" id="UP000784880"/>
    </source>
</evidence>
<dbReference type="GO" id="GO:0005524">
    <property type="term" value="F:ATP binding"/>
    <property type="evidence" value="ECO:0007669"/>
    <property type="project" value="UniProtKB-KW"/>
</dbReference>
<dbReference type="SMART" id="SM00382">
    <property type="entry name" value="AAA"/>
    <property type="match status" value="1"/>
</dbReference>
<dbReference type="PROSITE" id="PS50893">
    <property type="entry name" value="ABC_TRANSPORTER_2"/>
    <property type="match status" value="1"/>
</dbReference>
<dbReference type="PANTHER" id="PTHR43875">
    <property type="entry name" value="MALTODEXTRIN IMPORT ATP-BINDING PROTEIN MSMX"/>
    <property type="match status" value="1"/>
</dbReference>
<keyword evidence="1" id="KW-1003">Cell membrane</keyword>
<keyword evidence="5" id="KW-0067">ATP-binding</keyword>
<evidence type="ECO:0000256" key="2">
    <source>
        <dbReference type="ARBA" id="ARBA00022967"/>
    </source>
</evidence>
<reference evidence="5 6" key="1">
    <citation type="submission" date="2021-06" db="EMBL/GenBank/DDBJ databases">
        <title>Bacillus sp. RD4P76, an endophyte from a halophyte.</title>
        <authorList>
            <person name="Sun J.-Q."/>
        </authorList>
    </citation>
    <scope>NUCLEOTIDE SEQUENCE [LARGE SCALE GENOMIC DNA]</scope>
    <source>
        <strain evidence="5 6">CGMCC 1.15917</strain>
    </source>
</reference>
<accession>A0ABS6JCA3</accession>
<dbReference type="InterPro" id="IPR015855">
    <property type="entry name" value="ABC_transpr_MalK-like"/>
</dbReference>
<dbReference type="EMBL" id="JAHQCS010000065">
    <property type="protein sequence ID" value="MBU9711295.1"/>
    <property type="molecule type" value="Genomic_DNA"/>
</dbReference>
<dbReference type="InterPro" id="IPR003593">
    <property type="entry name" value="AAA+_ATPase"/>
</dbReference>
<dbReference type="PROSITE" id="PS00211">
    <property type="entry name" value="ABC_TRANSPORTER_1"/>
    <property type="match status" value="1"/>
</dbReference>
<dbReference type="InterPro" id="IPR003439">
    <property type="entry name" value="ABC_transporter-like_ATP-bd"/>
</dbReference>
<dbReference type="Proteomes" id="UP000784880">
    <property type="component" value="Unassembled WGS sequence"/>
</dbReference>
<dbReference type="InterPro" id="IPR047641">
    <property type="entry name" value="ABC_transpr_MalK/UgpC-like"/>
</dbReference>
<dbReference type="PANTHER" id="PTHR43875:SF15">
    <property type="entry name" value="TREHALOSE IMPORT ATP-BINDING PROTEIN SUGC"/>
    <property type="match status" value="1"/>
</dbReference>
<dbReference type="RefSeq" id="WP_217065179.1">
    <property type="nucleotide sequence ID" value="NZ_JAHQCS010000065.1"/>
</dbReference>
<keyword evidence="3" id="KW-0472">Membrane</keyword>
<keyword evidence="6" id="KW-1185">Reference proteome</keyword>
<keyword evidence="5" id="KW-0547">Nucleotide-binding</keyword>
<evidence type="ECO:0000256" key="3">
    <source>
        <dbReference type="ARBA" id="ARBA00023136"/>
    </source>
</evidence>
<dbReference type="Pfam" id="PF00005">
    <property type="entry name" value="ABC_tran"/>
    <property type="match status" value="1"/>
</dbReference>
<protein>
    <submittedName>
        <fullName evidence="5">ABC transporter ATP-binding protein</fullName>
    </submittedName>
</protein>
<organism evidence="5 6">
    <name type="scientific">Evansella tamaricis</name>
    <dbReference type="NCBI Taxonomy" id="2069301"/>
    <lineage>
        <taxon>Bacteria</taxon>
        <taxon>Bacillati</taxon>
        <taxon>Bacillota</taxon>
        <taxon>Bacilli</taxon>
        <taxon>Bacillales</taxon>
        <taxon>Bacillaceae</taxon>
        <taxon>Evansella</taxon>
    </lineage>
</organism>
<dbReference type="InterPro" id="IPR017871">
    <property type="entry name" value="ABC_transporter-like_CS"/>
</dbReference>
<gene>
    <name evidence="5" type="ORF">KS419_06085</name>
</gene>
<dbReference type="CDD" id="cd03301">
    <property type="entry name" value="ABC_MalK_N"/>
    <property type="match status" value="1"/>
</dbReference>
<keyword evidence="2" id="KW-1278">Translocase</keyword>
<proteinExistence type="predicted"/>
<feature type="domain" description="ABC transporter" evidence="4">
    <location>
        <begin position="4"/>
        <end position="234"/>
    </location>
</feature>